<dbReference type="CDD" id="cd05356">
    <property type="entry name" value="17beta-HSD1_like_SDR_c"/>
    <property type="match status" value="1"/>
</dbReference>
<reference evidence="7" key="1">
    <citation type="submission" date="2021-03" db="EMBL/GenBank/DDBJ databases">
        <title>Chromosome level genome of the anhydrobiotic midge Polypedilum vanderplanki.</title>
        <authorList>
            <person name="Yoshida Y."/>
            <person name="Kikawada T."/>
            <person name="Gusev O."/>
        </authorList>
    </citation>
    <scope>NUCLEOTIDE SEQUENCE</scope>
    <source>
        <strain evidence="7">NIAS01</strain>
        <tissue evidence="7">Whole body or cell culture</tissue>
    </source>
</reference>
<dbReference type="PROSITE" id="PS00061">
    <property type="entry name" value="ADH_SHORT"/>
    <property type="match status" value="1"/>
</dbReference>
<dbReference type="InterPro" id="IPR036291">
    <property type="entry name" value="NAD(P)-bd_dom_sf"/>
</dbReference>
<keyword evidence="8" id="KW-1185">Reference proteome</keyword>
<keyword evidence="4" id="KW-0496">Mitochondrion</keyword>
<dbReference type="InterPro" id="IPR052149">
    <property type="entry name" value="17-beta-HSD3-like"/>
</dbReference>
<accession>A0A9J6BYN6</accession>
<keyword evidence="2" id="KW-0521">NADP</keyword>
<dbReference type="InterPro" id="IPR020904">
    <property type="entry name" value="Sc_DH/Rdtase_CS"/>
</dbReference>
<evidence type="ECO:0000256" key="4">
    <source>
        <dbReference type="ARBA" id="ARBA00023128"/>
    </source>
</evidence>
<evidence type="ECO:0000256" key="6">
    <source>
        <dbReference type="SAM" id="SignalP"/>
    </source>
</evidence>
<dbReference type="Proteomes" id="UP001107558">
    <property type="component" value="Chromosome 2"/>
</dbReference>
<dbReference type="FunFam" id="3.40.50.720:FF:000137">
    <property type="entry name" value="Hydroxysteroid (17-beta) dehydrogenase 3"/>
    <property type="match status" value="1"/>
</dbReference>
<name>A0A9J6BYN6_POLVA</name>
<comment type="subcellular location">
    <subcellularLocation>
        <location evidence="1">Mitochondrion</location>
    </subcellularLocation>
</comment>
<dbReference type="SUPFAM" id="SSF51735">
    <property type="entry name" value="NAD(P)-binding Rossmann-fold domains"/>
    <property type="match status" value="1"/>
</dbReference>
<dbReference type="PIRSF" id="PIRSF000126">
    <property type="entry name" value="11-beta-HSD1"/>
    <property type="match status" value="1"/>
</dbReference>
<dbReference type="EMBL" id="JADBJN010000002">
    <property type="protein sequence ID" value="KAG5674669.1"/>
    <property type="molecule type" value="Genomic_DNA"/>
</dbReference>
<gene>
    <name evidence="7" type="ORF">PVAND_004622</name>
</gene>
<feature type="signal peptide" evidence="6">
    <location>
        <begin position="1"/>
        <end position="16"/>
    </location>
</feature>
<evidence type="ECO:0008006" key="9">
    <source>
        <dbReference type="Google" id="ProtNLM"/>
    </source>
</evidence>
<dbReference type="PRINTS" id="PR00081">
    <property type="entry name" value="GDHRDH"/>
</dbReference>
<protein>
    <recommendedName>
        <fullName evidence="9">Steroid dehydrogenase</fullName>
    </recommendedName>
</protein>
<comment type="caution">
    <text evidence="7">The sequence shown here is derived from an EMBL/GenBank/DDBJ whole genome shotgun (WGS) entry which is preliminary data.</text>
</comment>
<dbReference type="Gene3D" id="3.40.50.720">
    <property type="entry name" value="NAD(P)-binding Rossmann-like Domain"/>
    <property type="match status" value="1"/>
</dbReference>
<evidence type="ECO:0000313" key="7">
    <source>
        <dbReference type="EMBL" id="KAG5674669.1"/>
    </source>
</evidence>
<proteinExistence type="inferred from homology"/>
<evidence type="ECO:0000256" key="1">
    <source>
        <dbReference type="ARBA" id="ARBA00004173"/>
    </source>
</evidence>
<dbReference type="OrthoDB" id="5545019at2759"/>
<dbReference type="InterPro" id="IPR002347">
    <property type="entry name" value="SDR_fam"/>
</dbReference>
<keyword evidence="6" id="KW-0732">Signal</keyword>
<comment type="similarity">
    <text evidence="5">Belongs to the short-chain dehydrogenases/reductases (SDR) family. 17-beta-HSD 3 subfamily.</text>
</comment>
<keyword evidence="3" id="KW-0560">Oxidoreductase</keyword>
<dbReference type="Pfam" id="PF00106">
    <property type="entry name" value="adh_short"/>
    <property type="match status" value="1"/>
</dbReference>
<evidence type="ECO:0000313" key="8">
    <source>
        <dbReference type="Proteomes" id="UP001107558"/>
    </source>
</evidence>
<dbReference type="AlphaFoldDB" id="A0A9J6BYN6"/>
<sequence>MLLEFFFLVGLYSTLCYLHENLTSLFQIISSLLYEFFVKKRNLQEKYGEWAIVTGSSDGIGKEYAKELAKHGMNIVLISRTESKLIEVAKDIESMYSVKTKYVAVDFGNGKKIYEKVKEELKSMDIGILVNNVANMYDFPDEFDKKSEEMILKMLNVNIGAATMMSRMIIPQMKANKRGMIVNLSSTVQDQPIPLANVYASTKAYIKFFTIGIQKELKKFNVEVQLLTPSFVKTKANCFTRFYMHDAFFITPIESYVKSAVFTLGRSDESTGYWAHALQFALLKWIPRNIRMIFMHKIAKFYRRKHYENFESDKIK</sequence>
<evidence type="ECO:0000256" key="2">
    <source>
        <dbReference type="ARBA" id="ARBA00022857"/>
    </source>
</evidence>
<evidence type="ECO:0000256" key="5">
    <source>
        <dbReference type="ARBA" id="ARBA00038261"/>
    </source>
</evidence>
<dbReference type="PANTHER" id="PTHR44889">
    <property type="entry name" value="INACTIVE HYDROXYSTEROID DEHYDROGENASE-LIKE PROTEIN 1"/>
    <property type="match status" value="1"/>
</dbReference>
<evidence type="ECO:0000256" key="3">
    <source>
        <dbReference type="ARBA" id="ARBA00023002"/>
    </source>
</evidence>
<feature type="chain" id="PRO_5039902306" description="Steroid dehydrogenase" evidence="6">
    <location>
        <begin position="17"/>
        <end position="316"/>
    </location>
</feature>
<dbReference type="GO" id="GO:0016491">
    <property type="term" value="F:oxidoreductase activity"/>
    <property type="evidence" value="ECO:0007669"/>
    <property type="project" value="UniProtKB-KW"/>
</dbReference>
<dbReference type="PANTHER" id="PTHR44889:SF1">
    <property type="entry name" value="INACTIVE HYDROXYSTEROID DEHYDROGENASE-LIKE PROTEIN 1"/>
    <property type="match status" value="1"/>
</dbReference>
<organism evidence="7 8">
    <name type="scientific">Polypedilum vanderplanki</name>
    <name type="common">Sleeping chironomid midge</name>
    <dbReference type="NCBI Taxonomy" id="319348"/>
    <lineage>
        <taxon>Eukaryota</taxon>
        <taxon>Metazoa</taxon>
        <taxon>Ecdysozoa</taxon>
        <taxon>Arthropoda</taxon>
        <taxon>Hexapoda</taxon>
        <taxon>Insecta</taxon>
        <taxon>Pterygota</taxon>
        <taxon>Neoptera</taxon>
        <taxon>Endopterygota</taxon>
        <taxon>Diptera</taxon>
        <taxon>Nematocera</taxon>
        <taxon>Chironomoidea</taxon>
        <taxon>Chironomidae</taxon>
        <taxon>Chironominae</taxon>
        <taxon>Polypedilum</taxon>
        <taxon>Polypedilum</taxon>
    </lineage>
</organism>
<dbReference type="GO" id="GO:0005739">
    <property type="term" value="C:mitochondrion"/>
    <property type="evidence" value="ECO:0007669"/>
    <property type="project" value="UniProtKB-SubCell"/>
</dbReference>